<feature type="transmembrane region" description="Helical" evidence="7">
    <location>
        <begin position="176"/>
        <end position="197"/>
    </location>
</feature>
<feature type="transmembrane region" description="Helical" evidence="7">
    <location>
        <begin position="144"/>
        <end position="164"/>
    </location>
</feature>
<dbReference type="PANTHER" id="PTHR43549:SF3">
    <property type="entry name" value="MULTIDRUG RESISTANCE PROTEIN YPNP-RELATED"/>
    <property type="match status" value="1"/>
</dbReference>
<dbReference type="PIRSF" id="PIRSF006603">
    <property type="entry name" value="DinF"/>
    <property type="match status" value="1"/>
</dbReference>
<dbReference type="InterPro" id="IPR048279">
    <property type="entry name" value="MdtK-like"/>
</dbReference>
<dbReference type="NCBIfam" id="TIGR00797">
    <property type="entry name" value="matE"/>
    <property type="match status" value="1"/>
</dbReference>
<comment type="subcellular location">
    <subcellularLocation>
        <location evidence="1">Cell inner membrane</location>
        <topology evidence="1">Multi-pass membrane protein</topology>
    </subcellularLocation>
</comment>
<proteinExistence type="predicted"/>
<evidence type="ECO:0000256" key="7">
    <source>
        <dbReference type="SAM" id="Phobius"/>
    </source>
</evidence>
<keyword evidence="6 7" id="KW-0472">Membrane</keyword>
<feature type="transmembrane region" description="Helical" evidence="7">
    <location>
        <begin position="249"/>
        <end position="276"/>
    </location>
</feature>
<dbReference type="Proteomes" id="UP000621447">
    <property type="component" value="Unassembled WGS sequence"/>
</dbReference>
<accession>A0ABX2JDA3</accession>
<feature type="transmembrane region" description="Helical" evidence="7">
    <location>
        <begin position="67"/>
        <end position="91"/>
    </location>
</feature>
<dbReference type="RefSeq" id="WP_174192366.1">
    <property type="nucleotide sequence ID" value="NZ_JABULH010000001.1"/>
</dbReference>
<feature type="transmembrane region" description="Helical" evidence="7">
    <location>
        <begin position="336"/>
        <end position="362"/>
    </location>
</feature>
<evidence type="ECO:0000256" key="2">
    <source>
        <dbReference type="ARBA" id="ARBA00022448"/>
    </source>
</evidence>
<keyword evidence="4 7" id="KW-0812">Transmembrane</keyword>
<keyword evidence="5 7" id="KW-1133">Transmembrane helix</keyword>
<keyword evidence="3" id="KW-1003">Cell membrane</keyword>
<feature type="transmembrane region" description="Helical" evidence="7">
    <location>
        <begin position="103"/>
        <end position="124"/>
    </location>
</feature>
<evidence type="ECO:0000256" key="5">
    <source>
        <dbReference type="ARBA" id="ARBA00022989"/>
    </source>
</evidence>
<sequence>MDEATQPTQHGPQRDLTNGPIGTTLLAFALPTLGSNVLQSLNGSINTIWVGRFLGENALAATSNANIIMFLMFGMVFGFGMAATIIVGQAWGRRDHEAAKRAFGSAIGLVLAGSVVTGALGWIFAPEILTLLATPGDAYAEALAYLRVIFLGLPASMLLVLMFMGLRGIGDSLTPLWFMGLSVVLDAGLNPVFILGLGPAPELGIAGSAAATLIANVVACAALVFYIYRRELPLRLVGEELRYILPERELIGTIVGKGLPIGAQMLVISGAGLAMVGLVNRNGVDTTAAYGITQQLWTYIQMPAMAIGAAASAMAAQNIGAGRWDRVGAITRSGILYNLAITGAIIAVALLFDQLLLALFVADDSHVLRIAQHINTVSTWGFVLFGATMVLFGTVRANGAVWGPLAILFIAMFPVRLGVALALRPSLGADALWWSFPLGSATTVLLASLYYLHGGWRKGGLLGAETRCEERSHADVEPAGSVRPAS</sequence>
<feature type="transmembrane region" description="Helical" evidence="7">
    <location>
        <begin position="296"/>
        <end position="316"/>
    </location>
</feature>
<protein>
    <submittedName>
        <fullName evidence="8">MATE family efflux transporter</fullName>
    </submittedName>
</protein>
<evidence type="ECO:0000313" key="8">
    <source>
        <dbReference type="EMBL" id="NTS64340.1"/>
    </source>
</evidence>
<evidence type="ECO:0000313" key="9">
    <source>
        <dbReference type="Proteomes" id="UP000621447"/>
    </source>
</evidence>
<dbReference type="InterPro" id="IPR002528">
    <property type="entry name" value="MATE_fam"/>
</dbReference>
<gene>
    <name evidence="8" type="ORF">HRV97_04090</name>
</gene>
<keyword evidence="9" id="KW-1185">Reference proteome</keyword>
<dbReference type="InterPro" id="IPR052031">
    <property type="entry name" value="Membrane_Transporter-Flippase"/>
</dbReference>
<name>A0ABX2JDA3_9SPHN</name>
<feature type="transmembrane region" description="Helical" evidence="7">
    <location>
        <begin position="431"/>
        <end position="452"/>
    </location>
</feature>
<feature type="transmembrane region" description="Helical" evidence="7">
    <location>
        <begin position="374"/>
        <end position="392"/>
    </location>
</feature>
<evidence type="ECO:0000256" key="1">
    <source>
        <dbReference type="ARBA" id="ARBA00004429"/>
    </source>
</evidence>
<evidence type="ECO:0000256" key="3">
    <source>
        <dbReference type="ARBA" id="ARBA00022475"/>
    </source>
</evidence>
<evidence type="ECO:0000256" key="4">
    <source>
        <dbReference type="ARBA" id="ARBA00022692"/>
    </source>
</evidence>
<dbReference type="CDD" id="cd13138">
    <property type="entry name" value="MATE_yoeA_like"/>
    <property type="match status" value="1"/>
</dbReference>
<organism evidence="8 9">
    <name type="scientific">Sphingomonas hominis</name>
    <dbReference type="NCBI Taxonomy" id="2741495"/>
    <lineage>
        <taxon>Bacteria</taxon>
        <taxon>Pseudomonadati</taxon>
        <taxon>Pseudomonadota</taxon>
        <taxon>Alphaproteobacteria</taxon>
        <taxon>Sphingomonadales</taxon>
        <taxon>Sphingomonadaceae</taxon>
        <taxon>Sphingomonas</taxon>
    </lineage>
</organism>
<evidence type="ECO:0000256" key="6">
    <source>
        <dbReference type="ARBA" id="ARBA00023136"/>
    </source>
</evidence>
<keyword evidence="2" id="KW-0813">Transport</keyword>
<comment type="caution">
    <text evidence="8">The sequence shown here is derived from an EMBL/GenBank/DDBJ whole genome shotgun (WGS) entry which is preliminary data.</text>
</comment>
<feature type="transmembrane region" description="Helical" evidence="7">
    <location>
        <begin position="203"/>
        <end position="228"/>
    </location>
</feature>
<dbReference type="PANTHER" id="PTHR43549">
    <property type="entry name" value="MULTIDRUG RESISTANCE PROTEIN YPNP-RELATED"/>
    <property type="match status" value="1"/>
</dbReference>
<reference evidence="8 9" key="1">
    <citation type="submission" date="2020-06" db="EMBL/GenBank/DDBJ databases">
        <title>Sphingomonas hominis sp. nov., a member of the Sphingomonas, isolated from the hair of a 22-year-old girl.</title>
        <authorList>
            <person name="Zhang D.-F."/>
            <person name="Cui X.-W."/>
        </authorList>
    </citation>
    <scope>NUCLEOTIDE SEQUENCE [LARGE SCALE GENOMIC DNA]</scope>
    <source>
        <strain evidence="8 9">HHU CXW</strain>
    </source>
</reference>
<dbReference type="EMBL" id="JABULH010000001">
    <property type="protein sequence ID" value="NTS64340.1"/>
    <property type="molecule type" value="Genomic_DNA"/>
</dbReference>
<dbReference type="Pfam" id="PF01554">
    <property type="entry name" value="MatE"/>
    <property type="match status" value="2"/>
</dbReference>
<feature type="transmembrane region" description="Helical" evidence="7">
    <location>
        <begin position="399"/>
        <end position="419"/>
    </location>
</feature>